<feature type="domain" description="ABC transporter" evidence="6">
    <location>
        <begin position="37"/>
        <end position="358"/>
    </location>
</feature>
<feature type="region of interest" description="Disordered" evidence="5">
    <location>
        <begin position="653"/>
        <end position="676"/>
    </location>
</feature>
<feature type="domain" description="ABC transporter" evidence="6">
    <location>
        <begin position="460"/>
        <end position="682"/>
    </location>
</feature>
<dbReference type="SMART" id="SM00382">
    <property type="entry name" value="AAA"/>
    <property type="match status" value="2"/>
</dbReference>
<keyword evidence="2" id="KW-0547">Nucleotide-binding</keyword>
<dbReference type="Proteomes" id="UP001437256">
    <property type="component" value="Unassembled WGS sequence"/>
</dbReference>
<dbReference type="EMBL" id="JBBXMP010000013">
    <property type="protein sequence ID" value="KAL0069263.1"/>
    <property type="molecule type" value="Genomic_DNA"/>
</dbReference>
<dbReference type="InterPro" id="IPR032781">
    <property type="entry name" value="ABC_tran_Xtn"/>
</dbReference>
<dbReference type="CDD" id="cd03221">
    <property type="entry name" value="ABCF_EF-3"/>
    <property type="match status" value="1"/>
</dbReference>
<dbReference type="CDD" id="cd00267">
    <property type="entry name" value="ABC_ATPase"/>
    <property type="match status" value="1"/>
</dbReference>
<dbReference type="PROSITE" id="PS00211">
    <property type="entry name" value="ABC_TRANSPORTER_1"/>
    <property type="match status" value="1"/>
</dbReference>
<feature type="compositionally biased region" description="Basic residues" evidence="5">
    <location>
        <begin position="667"/>
        <end position="676"/>
    </location>
</feature>
<evidence type="ECO:0000256" key="5">
    <source>
        <dbReference type="SAM" id="MobiDB-lite"/>
    </source>
</evidence>
<comment type="caution">
    <text evidence="7">The sequence shown here is derived from an EMBL/GenBank/DDBJ whole genome shotgun (WGS) entry which is preliminary data.</text>
</comment>
<feature type="coiled-coil region" evidence="4">
    <location>
        <begin position="156"/>
        <end position="241"/>
    </location>
</feature>
<evidence type="ECO:0000256" key="1">
    <source>
        <dbReference type="ARBA" id="ARBA00022737"/>
    </source>
</evidence>
<reference evidence="7 8" key="1">
    <citation type="submission" date="2024-05" db="EMBL/GenBank/DDBJ databases">
        <title>A draft genome resource for the thread blight pathogen Marasmius tenuissimus strain MS-2.</title>
        <authorList>
            <person name="Yulfo-Soto G.E."/>
            <person name="Baruah I.K."/>
            <person name="Amoako-Attah I."/>
            <person name="Bukari Y."/>
            <person name="Meinhardt L.W."/>
            <person name="Bailey B.A."/>
            <person name="Cohen S.P."/>
        </authorList>
    </citation>
    <scope>NUCLEOTIDE SEQUENCE [LARGE SCALE GENOMIC DNA]</scope>
    <source>
        <strain evidence="7 8">MS-2</strain>
    </source>
</reference>
<keyword evidence="1" id="KW-0677">Repeat</keyword>
<name>A0ABR3A6Q0_9AGAR</name>
<evidence type="ECO:0000256" key="2">
    <source>
        <dbReference type="ARBA" id="ARBA00022741"/>
    </source>
</evidence>
<dbReference type="InterPro" id="IPR003439">
    <property type="entry name" value="ABC_transporter-like_ATP-bd"/>
</dbReference>
<dbReference type="InterPro" id="IPR027417">
    <property type="entry name" value="P-loop_NTPase"/>
</dbReference>
<keyword evidence="3" id="KW-0067">ATP-binding</keyword>
<dbReference type="Pfam" id="PF12848">
    <property type="entry name" value="ABC_tran_Xtn"/>
    <property type="match status" value="1"/>
</dbReference>
<protein>
    <recommendedName>
        <fullName evidence="6">ABC transporter domain-containing protein</fullName>
    </recommendedName>
</protein>
<organism evidence="7 8">
    <name type="scientific">Marasmius tenuissimus</name>
    <dbReference type="NCBI Taxonomy" id="585030"/>
    <lineage>
        <taxon>Eukaryota</taxon>
        <taxon>Fungi</taxon>
        <taxon>Dikarya</taxon>
        <taxon>Basidiomycota</taxon>
        <taxon>Agaricomycotina</taxon>
        <taxon>Agaricomycetes</taxon>
        <taxon>Agaricomycetidae</taxon>
        <taxon>Agaricales</taxon>
        <taxon>Marasmiineae</taxon>
        <taxon>Marasmiaceae</taxon>
        <taxon>Marasmius</taxon>
    </lineage>
</organism>
<dbReference type="InterPro" id="IPR017871">
    <property type="entry name" value="ABC_transporter-like_CS"/>
</dbReference>
<evidence type="ECO:0000313" key="8">
    <source>
        <dbReference type="Proteomes" id="UP001437256"/>
    </source>
</evidence>
<dbReference type="PANTHER" id="PTHR19211:SF135">
    <property type="entry name" value="ATPASE, PUTATIVE (AFU_ORTHOLOGUE AFUA_1G16440)-RELATED"/>
    <property type="match status" value="1"/>
</dbReference>
<evidence type="ECO:0000313" key="7">
    <source>
        <dbReference type="EMBL" id="KAL0069263.1"/>
    </source>
</evidence>
<dbReference type="PANTHER" id="PTHR19211">
    <property type="entry name" value="ATP-BINDING TRANSPORT PROTEIN-RELATED"/>
    <property type="match status" value="1"/>
</dbReference>
<proteinExistence type="predicted"/>
<keyword evidence="8" id="KW-1185">Reference proteome</keyword>
<accession>A0ABR3A6Q0</accession>
<sequence>MPRDKPSKVTTKDPIGIQATSQQTRFDLNEHTASKDLDLYTVNVSIGKHDVLTDSHLKLSPGVHYVLVGRNGVGKSTLLRAIGEKIIPGIPKSMRILLLLQSYDVTQDKEDVTQSVLDYVVRSDKVRTEALRRQEMLRNAIDDHHDTTAASRVVRTLKHEDRLKQLEDAKKTAQLRSGARGLKARKELKALEIQVEEEAARLQELSLTTVSEETNEAVLMLAEIEADLEAMSASTAELRAKDLLLGLGFTTTTISQPLKSLSGGWHMRNVLASLLFQPCDILLLDEPTNFLDMPSLLWLESHLQERTDTTLLLVSHDRTFADSIAEEIIVMRDCKLERYPGNLTAYEKTRSEQKKRLTRMKEAQDRQKAHMQDTIAGNVRAALVSGDDKKLKQAASRQKKLDERMGMEVGLKGGRFKLNRDLPGYHTNMRAGIEIPQDENAAKMTIPSEPSELRYPGALVSVENLTFKYKRVATPTLNSVSLSVHLGDRIGLVGLNGAGKSTLVSCLVNRPHPNGQVAKGTLSCHSMARIGYFSQAQVEELPGSRTALDLTMEAHGIDSEHEARAALASMGLTGRTVSEIPIEKLSGGQKVRVALVQILHPTTPHLLVLDEVTTHLDSETVVTLAEELRKFEGGIIVVSHDRWFIRTVIEDEGNESDSDSDSDGRDRHSKTAGIRRRKVYMVGKGEVAELKGGVGEYERKIKNSKKKKR</sequence>
<evidence type="ECO:0000256" key="3">
    <source>
        <dbReference type="ARBA" id="ARBA00022840"/>
    </source>
</evidence>
<dbReference type="InterPro" id="IPR050611">
    <property type="entry name" value="ABCF"/>
</dbReference>
<evidence type="ECO:0000259" key="6">
    <source>
        <dbReference type="PROSITE" id="PS50893"/>
    </source>
</evidence>
<dbReference type="Pfam" id="PF00005">
    <property type="entry name" value="ABC_tran"/>
    <property type="match status" value="2"/>
</dbReference>
<dbReference type="PROSITE" id="PS50893">
    <property type="entry name" value="ABC_TRANSPORTER_2"/>
    <property type="match status" value="2"/>
</dbReference>
<evidence type="ECO:0000256" key="4">
    <source>
        <dbReference type="SAM" id="Coils"/>
    </source>
</evidence>
<dbReference type="InterPro" id="IPR003593">
    <property type="entry name" value="AAA+_ATPase"/>
</dbReference>
<dbReference type="SUPFAM" id="SSF52540">
    <property type="entry name" value="P-loop containing nucleoside triphosphate hydrolases"/>
    <property type="match status" value="2"/>
</dbReference>
<dbReference type="Gene3D" id="3.40.50.300">
    <property type="entry name" value="P-loop containing nucleotide triphosphate hydrolases"/>
    <property type="match status" value="2"/>
</dbReference>
<keyword evidence="4" id="KW-0175">Coiled coil</keyword>
<gene>
    <name evidence="7" type="ORF">AAF712_003627</name>
</gene>